<feature type="transmembrane region" description="Helical" evidence="2">
    <location>
        <begin position="327"/>
        <end position="352"/>
    </location>
</feature>
<feature type="transmembrane region" description="Helical" evidence="2">
    <location>
        <begin position="123"/>
        <end position="145"/>
    </location>
</feature>
<dbReference type="Proteomes" id="UP000054558">
    <property type="component" value="Unassembled WGS sequence"/>
</dbReference>
<evidence type="ECO:0000313" key="4">
    <source>
        <dbReference type="EMBL" id="GAQ84511.1"/>
    </source>
</evidence>
<feature type="transmembrane region" description="Helical" evidence="2">
    <location>
        <begin position="216"/>
        <end position="237"/>
    </location>
</feature>
<accession>A0A1Y1I5S8</accession>
<keyword evidence="2" id="KW-0812">Transmembrane</keyword>
<name>A0A1Y1I5S8_KLENI</name>
<proteinExistence type="predicted"/>
<dbReference type="EMBL" id="DF237141">
    <property type="protein sequence ID" value="GAQ84511.1"/>
    <property type="molecule type" value="Genomic_DNA"/>
</dbReference>
<feature type="region of interest" description="Disordered" evidence="1">
    <location>
        <begin position="165"/>
        <end position="197"/>
    </location>
</feature>
<feature type="signal peptide" evidence="3">
    <location>
        <begin position="1"/>
        <end position="21"/>
    </location>
</feature>
<evidence type="ECO:0000256" key="3">
    <source>
        <dbReference type="SAM" id="SignalP"/>
    </source>
</evidence>
<protein>
    <submittedName>
        <fullName evidence="4">Uncharacterized protein</fullName>
    </submittedName>
</protein>
<feature type="chain" id="PRO_5012688581" evidence="3">
    <location>
        <begin position="22"/>
        <end position="400"/>
    </location>
</feature>
<organism evidence="4 5">
    <name type="scientific">Klebsormidium nitens</name>
    <name type="common">Green alga</name>
    <name type="synonym">Ulothrix nitens</name>
    <dbReference type="NCBI Taxonomy" id="105231"/>
    <lineage>
        <taxon>Eukaryota</taxon>
        <taxon>Viridiplantae</taxon>
        <taxon>Streptophyta</taxon>
        <taxon>Klebsormidiophyceae</taxon>
        <taxon>Klebsormidiales</taxon>
        <taxon>Klebsormidiaceae</taxon>
        <taxon>Klebsormidium</taxon>
    </lineage>
</organism>
<keyword evidence="2" id="KW-0472">Membrane</keyword>
<keyword evidence="5" id="KW-1185">Reference proteome</keyword>
<sequence>MARVSTSAFIFVLLALSSTLAGSASSSGPEFARLTLPEPYLVNIFLVNNATNWTNPLVGAEGPRPLQVIKCQPLLKSLKKNVGPAYEFYQVQAPETGCNFPPPLEAVVRHHHLGSFVYGALFAWFYLTLVLALLMITLLGVPIAAGSLLEKRWKAVPLEEPSVPDLEAPLSISDAPQESDPVEEPRQGSEAEAEAESEGRVKSVASLETAKDLIGVYTLFTLIFVLVLAAFATTAAMKEMYPKTTIEPLGPVALPDPSQGLNQFLRETDATLSLELCKTPTMSFYVGFPDNCGRLGDPYGGVEAPAKSGPSKPKRGLFVWLTKLASLLLYSAAFSIVLLSVAGNIALIRLLLGVCGSDQLKEVVYALRVELIHLKEATADDSRRSVVFQGPGVTLWRAPS</sequence>
<keyword evidence="3" id="KW-0732">Signal</keyword>
<gene>
    <name evidence="4" type="ORF">KFL_001920120</name>
</gene>
<evidence type="ECO:0000313" key="5">
    <source>
        <dbReference type="Proteomes" id="UP000054558"/>
    </source>
</evidence>
<evidence type="ECO:0000256" key="1">
    <source>
        <dbReference type="SAM" id="MobiDB-lite"/>
    </source>
</evidence>
<dbReference type="AlphaFoldDB" id="A0A1Y1I5S8"/>
<keyword evidence="2" id="KW-1133">Transmembrane helix</keyword>
<evidence type="ECO:0000256" key="2">
    <source>
        <dbReference type="SAM" id="Phobius"/>
    </source>
</evidence>
<reference evidence="4 5" key="1">
    <citation type="journal article" date="2014" name="Nat. Commun.">
        <title>Klebsormidium flaccidum genome reveals primary factors for plant terrestrial adaptation.</title>
        <authorList>
            <person name="Hori K."/>
            <person name="Maruyama F."/>
            <person name="Fujisawa T."/>
            <person name="Togashi T."/>
            <person name="Yamamoto N."/>
            <person name="Seo M."/>
            <person name="Sato S."/>
            <person name="Yamada T."/>
            <person name="Mori H."/>
            <person name="Tajima N."/>
            <person name="Moriyama T."/>
            <person name="Ikeuchi M."/>
            <person name="Watanabe M."/>
            <person name="Wada H."/>
            <person name="Kobayashi K."/>
            <person name="Saito M."/>
            <person name="Masuda T."/>
            <person name="Sasaki-Sekimoto Y."/>
            <person name="Mashiguchi K."/>
            <person name="Awai K."/>
            <person name="Shimojima M."/>
            <person name="Masuda S."/>
            <person name="Iwai M."/>
            <person name="Nobusawa T."/>
            <person name="Narise T."/>
            <person name="Kondo S."/>
            <person name="Saito H."/>
            <person name="Sato R."/>
            <person name="Murakawa M."/>
            <person name="Ihara Y."/>
            <person name="Oshima-Yamada Y."/>
            <person name="Ohtaka K."/>
            <person name="Satoh M."/>
            <person name="Sonobe K."/>
            <person name="Ishii M."/>
            <person name="Ohtani R."/>
            <person name="Kanamori-Sato M."/>
            <person name="Honoki R."/>
            <person name="Miyazaki D."/>
            <person name="Mochizuki H."/>
            <person name="Umetsu J."/>
            <person name="Higashi K."/>
            <person name="Shibata D."/>
            <person name="Kamiya Y."/>
            <person name="Sato N."/>
            <person name="Nakamura Y."/>
            <person name="Tabata S."/>
            <person name="Ida S."/>
            <person name="Kurokawa K."/>
            <person name="Ohta H."/>
        </authorList>
    </citation>
    <scope>NUCLEOTIDE SEQUENCE [LARGE SCALE GENOMIC DNA]</scope>
    <source>
        <strain evidence="4 5">NIES-2285</strain>
    </source>
</reference>